<dbReference type="Pfam" id="PF18911">
    <property type="entry name" value="PKD_4"/>
    <property type="match status" value="1"/>
</dbReference>
<dbReference type="RefSeq" id="WP_006930403.1">
    <property type="nucleotide sequence ID" value="NZ_CM001402.1"/>
</dbReference>
<dbReference type="InParanoid" id="H1XW62"/>
<dbReference type="eggNOG" id="COG3386">
    <property type="taxonomic scope" value="Bacteria"/>
</dbReference>
<dbReference type="Pfam" id="PF13229">
    <property type="entry name" value="Beta_helix"/>
    <property type="match status" value="2"/>
</dbReference>
<protein>
    <submittedName>
        <fullName evidence="4">PKD domain containing protein</fullName>
    </submittedName>
    <submittedName>
        <fullName evidence="3">Por secretion system C-terminal sorting domain-containing protein</fullName>
    </submittedName>
</protein>
<sequence precursor="true">MKSSFFVLFLALTLFAQTEIPDQSEVYGVWGVDGSPYLINGEVIVPQNEILVIEAGVEVRFKTGTSHEYINPSFDLGFIRVQGALQVKGRADSLVVFTRQGSSGQWGILFFDESASDSSFLRFAKIEHASYIQYLHDWLDFNGALSVVNVALNVENCQIANNAGDGVYVKSAAIQLTNCLINDNGGHGIRLLSESDAQIYNCTIVFNSLSGFDCGLNSQPLMVNSILYSNASDLEIGKYSQLTLDHCLLQSSTLPSQVISAGRNFPGKNPHFVDAQQQDYRPGPNSWAVNNGLPDSSQFYHLATDLQGNPRFIHGRIDLGALERSGDFLRLEYPIGNESLLQNSIEILRWSSNVQGVEIDYSTDAGLTWQSVASYDGSENRFKWQVPALISEDCLLRITAQNDFQITDISDTTFIISDHTIIRPGLSVSGKWQKAGSPVEVRGPTVVEKDSTLQIEAGVEVRFKAGNHFDYSSTEFDAAFLQVKGHLQAHGAAGDTIVFTALESDRYWGGLIIEDSDSLGSVLRFVKIERTYGIDSLEGKNFPAALSVSGAKMQLEHMRITNNARNGLLVTGAGNHLIARCVIERNERNGILFAEESKFPTPEVANNTIRFNGLHGIFVNGIFSAFIHDNLITRNDSCGVKLLSGYAVPQIVNNRIGYQKVGVFCDNAQAKLVGNVVYHNEQGLLLDNASPDIGNLTLADNTTAIRGMNTSSILTNILFAFNASDFSFPSGDNSAPGISYSLTDKYFFAPQVTDLGFNRYGSKTTFKKQAPHYYALTAGAAAIDHGTMDNSLITLPEMDVAGKPRITDGNDDGTETIDIGAYEFALLQADFKAQPTAGKLPLKVQFTDQSKGEITTRRWDFGDGVTDSVPNPQHVYHSTGRFDVQLIVSGPVGADTLLQKEYIYAKHPPFVCQPAPDVSFFEDSDWQFVALLTKVFCDSDSAARHSFTVSGSSPHILKKVKNDSLFVKGEENFYGQGTVFLKAQDQLYLSARDTFAVFVLPVNDAPYFDKPLPDSLCFRSDSSATLNLWQFVADIETPDSLLHFDLQISNDSLLFSYDSTSGILIISAAKSFAGQGWLRVTVRDDSLAAAQDSVRIVVYTLTDIGNKVGRNVPVRFFLAQNFPNPFNPTTTIAFGLPLSQEVRLALFDVRGRKLATLLDRSMPAGAHRLVINAQQLALASGIYFVVLKTENFSAVRKLILIK</sequence>
<dbReference type="PROSITE" id="PS50093">
    <property type="entry name" value="PKD"/>
    <property type="match status" value="1"/>
</dbReference>
<dbReference type="InterPro" id="IPR051550">
    <property type="entry name" value="SCF-Subunits/Alg-Epimerases"/>
</dbReference>
<keyword evidence="5" id="KW-1185">Reference proteome</keyword>
<dbReference type="PANTHER" id="PTHR22990">
    <property type="entry name" value="F-BOX ONLY PROTEIN"/>
    <property type="match status" value="1"/>
</dbReference>
<organism evidence="4 5">
    <name type="scientific">Caldithrix abyssi DSM 13497</name>
    <dbReference type="NCBI Taxonomy" id="880073"/>
    <lineage>
        <taxon>Bacteria</taxon>
        <taxon>Pseudomonadati</taxon>
        <taxon>Calditrichota</taxon>
        <taxon>Calditrichia</taxon>
        <taxon>Calditrichales</taxon>
        <taxon>Calditrichaceae</taxon>
        <taxon>Caldithrix</taxon>
    </lineage>
</organism>
<evidence type="ECO:0000256" key="1">
    <source>
        <dbReference type="ARBA" id="ARBA00022737"/>
    </source>
</evidence>
<accession>H1XW62</accession>
<evidence type="ECO:0000313" key="6">
    <source>
        <dbReference type="Proteomes" id="UP000183868"/>
    </source>
</evidence>
<dbReference type="AlphaFoldDB" id="H1XW62"/>
<dbReference type="NCBIfam" id="NF041518">
    <property type="entry name" value="choice_anch_Q"/>
    <property type="match status" value="1"/>
</dbReference>
<reference evidence="4 5" key="1">
    <citation type="submission" date="2011-09" db="EMBL/GenBank/DDBJ databases">
        <title>The permanent draft genome of Caldithrix abyssi DSM 13497.</title>
        <authorList>
            <consortium name="US DOE Joint Genome Institute (JGI-PGF)"/>
            <person name="Lucas S."/>
            <person name="Han J."/>
            <person name="Lapidus A."/>
            <person name="Bruce D."/>
            <person name="Goodwin L."/>
            <person name="Pitluck S."/>
            <person name="Peters L."/>
            <person name="Kyrpides N."/>
            <person name="Mavromatis K."/>
            <person name="Ivanova N."/>
            <person name="Mikhailova N."/>
            <person name="Chertkov O."/>
            <person name="Detter J.C."/>
            <person name="Tapia R."/>
            <person name="Han C."/>
            <person name="Land M."/>
            <person name="Hauser L."/>
            <person name="Markowitz V."/>
            <person name="Cheng J.-F."/>
            <person name="Hugenholtz P."/>
            <person name="Woyke T."/>
            <person name="Wu D."/>
            <person name="Spring S."/>
            <person name="Brambilla E."/>
            <person name="Klenk H.-P."/>
            <person name="Eisen J.A."/>
        </authorList>
    </citation>
    <scope>NUCLEOTIDE SEQUENCE [LARGE SCALE GENOMIC DNA]</scope>
    <source>
        <strain evidence="4 5">DSM 13497</strain>
    </source>
</reference>
<dbReference type="PANTHER" id="PTHR22990:SF15">
    <property type="entry name" value="F-BOX ONLY PROTEIN 10"/>
    <property type="match status" value="1"/>
</dbReference>
<dbReference type="Gene3D" id="2.160.20.10">
    <property type="entry name" value="Single-stranded right-handed beta-helix, Pectin lyase-like"/>
    <property type="match status" value="2"/>
</dbReference>
<evidence type="ECO:0000259" key="2">
    <source>
        <dbReference type="PROSITE" id="PS50093"/>
    </source>
</evidence>
<dbReference type="CDD" id="cd00146">
    <property type="entry name" value="PKD"/>
    <property type="match status" value="1"/>
</dbReference>
<dbReference type="InterPro" id="IPR006626">
    <property type="entry name" value="PbH1"/>
</dbReference>
<dbReference type="Pfam" id="PF18962">
    <property type="entry name" value="Por_Secre_tail"/>
    <property type="match status" value="1"/>
</dbReference>
<dbReference type="SUPFAM" id="SSF51126">
    <property type="entry name" value="Pectin lyase-like"/>
    <property type="match status" value="2"/>
</dbReference>
<gene>
    <name evidence="3" type="ORF">Cabys_2270</name>
    <name evidence="4" type="ORF">Calab_3363</name>
</gene>
<dbReference type="InterPro" id="IPR039448">
    <property type="entry name" value="Beta_helix"/>
</dbReference>
<dbReference type="InterPro" id="IPR011050">
    <property type="entry name" value="Pectin_lyase_fold/virulence"/>
</dbReference>
<dbReference type="InterPro" id="IPR012334">
    <property type="entry name" value="Pectin_lyas_fold"/>
</dbReference>
<dbReference type="eggNOG" id="COG4733">
    <property type="taxonomic scope" value="Bacteria"/>
</dbReference>
<evidence type="ECO:0000313" key="3">
    <source>
        <dbReference type="EMBL" id="APF19019.1"/>
    </source>
</evidence>
<dbReference type="NCBIfam" id="TIGR04183">
    <property type="entry name" value="Por_Secre_tail"/>
    <property type="match status" value="1"/>
</dbReference>
<dbReference type="InterPro" id="IPR013783">
    <property type="entry name" value="Ig-like_fold"/>
</dbReference>
<dbReference type="InterPro" id="IPR035986">
    <property type="entry name" value="PKD_dom_sf"/>
</dbReference>
<evidence type="ECO:0000313" key="5">
    <source>
        <dbReference type="Proteomes" id="UP000004671"/>
    </source>
</evidence>
<proteinExistence type="predicted"/>
<feature type="domain" description="PKD" evidence="2">
    <location>
        <begin position="827"/>
        <end position="893"/>
    </location>
</feature>
<dbReference type="KEGG" id="caby:Cabys_2270"/>
<dbReference type="InterPro" id="IPR026444">
    <property type="entry name" value="Secre_tail"/>
</dbReference>
<dbReference type="PaxDb" id="880073-Calab_3363"/>
<evidence type="ECO:0000313" key="4">
    <source>
        <dbReference type="EMBL" id="EHO42967.1"/>
    </source>
</evidence>
<name>H1XW62_CALAY</name>
<dbReference type="eggNOG" id="COG3291">
    <property type="taxonomic scope" value="Bacteria"/>
</dbReference>
<dbReference type="InterPro" id="IPR059226">
    <property type="entry name" value="Choice_anch_Q_dom"/>
</dbReference>
<reference evidence="3 6" key="2">
    <citation type="submission" date="2016-11" db="EMBL/GenBank/DDBJ databases">
        <title>Genomic analysis of Caldithrix abyssi and proposal of a novel bacterial phylum Caldithrichaeota.</title>
        <authorList>
            <person name="Kublanov I."/>
            <person name="Sigalova O."/>
            <person name="Gavrilov S."/>
            <person name="Lebedinsky A."/>
            <person name="Ivanova N."/>
            <person name="Daum C."/>
            <person name="Reddy T."/>
            <person name="Klenk H.P."/>
            <person name="Goker M."/>
            <person name="Reva O."/>
            <person name="Miroshnichenko M."/>
            <person name="Kyprides N."/>
            <person name="Woyke T."/>
            <person name="Gelfand M."/>
        </authorList>
    </citation>
    <scope>NUCLEOTIDE SEQUENCE [LARGE SCALE GENOMIC DNA]</scope>
    <source>
        <strain evidence="3 6">LF13</strain>
    </source>
</reference>
<dbReference type="STRING" id="880073.Cabys_2270"/>
<keyword evidence="1" id="KW-0677">Repeat</keyword>
<dbReference type="HOGENOM" id="CLU_270609_0_0_0"/>
<dbReference type="SUPFAM" id="SSF49299">
    <property type="entry name" value="PKD domain"/>
    <property type="match status" value="1"/>
</dbReference>
<dbReference type="EMBL" id="CP018099">
    <property type="protein sequence ID" value="APF19019.1"/>
    <property type="molecule type" value="Genomic_DNA"/>
</dbReference>
<dbReference type="SMART" id="SM00089">
    <property type="entry name" value="PKD"/>
    <property type="match status" value="1"/>
</dbReference>
<dbReference type="InterPro" id="IPR022409">
    <property type="entry name" value="PKD/Chitinase_dom"/>
</dbReference>
<dbReference type="Gene3D" id="2.60.40.10">
    <property type="entry name" value="Immunoglobulins"/>
    <property type="match status" value="1"/>
</dbReference>
<dbReference type="EMBL" id="CM001402">
    <property type="protein sequence ID" value="EHO42967.1"/>
    <property type="molecule type" value="Genomic_DNA"/>
</dbReference>
<dbReference type="Proteomes" id="UP000004671">
    <property type="component" value="Chromosome"/>
</dbReference>
<dbReference type="InterPro" id="IPR000601">
    <property type="entry name" value="PKD_dom"/>
</dbReference>
<dbReference type="SMART" id="SM00710">
    <property type="entry name" value="PbH1"/>
    <property type="match status" value="7"/>
</dbReference>
<dbReference type="Proteomes" id="UP000183868">
    <property type="component" value="Chromosome"/>
</dbReference>